<comment type="caution">
    <text evidence="8">The sequence shown here is derived from an EMBL/GenBank/DDBJ whole genome shotgun (WGS) entry which is preliminary data.</text>
</comment>
<protein>
    <recommendedName>
        <fullName evidence="7">HAT C-terminal dimerisation domain-containing protein</fullName>
    </recommendedName>
</protein>
<organism evidence="8 9">
    <name type="scientific">Petrolisthes manimaculis</name>
    <dbReference type="NCBI Taxonomy" id="1843537"/>
    <lineage>
        <taxon>Eukaryota</taxon>
        <taxon>Metazoa</taxon>
        <taxon>Ecdysozoa</taxon>
        <taxon>Arthropoda</taxon>
        <taxon>Crustacea</taxon>
        <taxon>Multicrustacea</taxon>
        <taxon>Malacostraca</taxon>
        <taxon>Eumalacostraca</taxon>
        <taxon>Eucarida</taxon>
        <taxon>Decapoda</taxon>
        <taxon>Pleocyemata</taxon>
        <taxon>Anomura</taxon>
        <taxon>Galatheoidea</taxon>
        <taxon>Porcellanidae</taxon>
        <taxon>Petrolisthes</taxon>
    </lineage>
</organism>
<evidence type="ECO:0000313" key="9">
    <source>
        <dbReference type="Proteomes" id="UP001292094"/>
    </source>
</evidence>
<keyword evidence="3" id="KW-0863">Zinc-finger</keyword>
<dbReference type="PANTHER" id="PTHR46481">
    <property type="entry name" value="ZINC FINGER BED DOMAIN-CONTAINING PROTEIN 4"/>
    <property type="match status" value="1"/>
</dbReference>
<gene>
    <name evidence="8" type="ORF">Pmani_007832</name>
</gene>
<evidence type="ECO:0000256" key="5">
    <source>
        <dbReference type="ARBA" id="ARBA00023242"/>
    </source>
</evidence>
<name>A0AAE1UIA5_9EUCA</name>
<sequence length="308" mass="34657">MGQLQLRLKQDVATRWNSTYYIMKLITEVKEPLISTLALMNQQLPSLSMEEWEIIKEACDVLRPFEEVTVELSSERFVTGSKAILMANGLQRATAYRQRNLSTYQPVREMINTLMAELSKRFVGIEQVNVLVEAALLDPKFKKHAFIHEKHADDAQTRVVGLVVAVSRGARPPPPATPSSASTEEGEDDPPSNTPKDTVPLVGADFEECVTNLRPGIPNPIIGATLEVKGFLFEQLIPRTVDPLEWWKSCSIVFKNTCEVMKARLCVVATSVPLERIFSKTGQIITDRRKVRELIFLNTNLLGLRRLK</sequence>
<evidence type="ECO:0000256" key="6">
    <source>
        <dbReference type="SAM" id="MobiDB-lite"/>
    </source>
</evidence>
<dbReference type="SUPFAM" id="SSF53098">
    <property type="entry name" value="Ribonuclease H-like"/>
    <property type="match status" value="1"/>
</dbReference>
<evidence type="ECO:0000259" key="7">
    <source>
        <dbReference type="Pfam" id="PF05699"/>
    </source>
</evidence>
<dbReference type="Pfam" id="PF05699">
    <property type="entry name" value="Dimer_Tnp_hAT"/>
    <property type="match status" value="1"/>
</dbReference>
<dbReference type="InterPro" id="IPR012337">
    <property type="entry name" value="RNaseH-like_sf"/>
</dbReference>
<reference evidence="8" key="1">
    <citation type="submission" date="2023-11" db="EMBL/GenBank/DDBJ databases">
        <title>Genome assemblies of two species of porcelain crab, Petrolisthes cinctipes and Petrolisthes manimaculis (Anomura: Porcellanidae).</title>
        <authorList>
            <person name="Angst P."/>
        </authorList>
    </citation>
    <scope>NUCLEOTIDE SEQUENCE</scope>
    <source>
        <strain evidence="8">PB745_02</strain>
        <tissue evidence="8">Gill</tissue>
    </source>
</reference>
<dbReference type="AlphaFoldDB" id="A0AAE1UIA5"/>
<keyword evidence="4" id="KW-0862">Zinc</keyword>
<dbReference type="InterPro" id="IPR052035">
    <property type="entry name" value="ZnF_BED_domain_contain"/>
</dbReference>
<evidence type="ECO:0000313" key="8">
    <source>
        <dbReference type="EMBL" id="KAK4321351.1"/>
    </source>
</evidence>
<evidence type="ECO:0000256" key="1">
    <source>
        <dbReference type="ARBA" id="ARBA00004123"/>
    </source>
</evidence>
<evidence type="ECO:0000256" key="2">
    <source>
        <dbReference type="ARBA" id="ARBA00022723"/>
    </source>
</evidence>
<accession>A0AAE1UIA5</accession>
<dbReference type="GO" id="GO:0005634">
    <property type="term" value="C:nucleus"/>
    <property type="evidence" value="ECO:0007669"/>
    <property type="project" value="UniProtKB-SubCell"/>
</dbReference>
<feature type="region of interest" description="Disordered" evidence="6">
    <location>
        <begin position="168"/>
        <end position="198"/>
    </location>
</feature>
<keyword evidence="5" id="KW-0539">Nucleus</keyword>
<feature type="domain" description="HAT C-terminal dimerisation" evidence="7">
    <location>
        <begin position="234"/>
        <end position="289"/>
    </location>
</feature>
<dbReference type="GO" id="GO:0046983">
    <property type="term" value="F:protein dimerization activity"/>
    <property type="evidence" value="ECO:0007669"/>
    <property type="project" value="InterPro"/>
</dbReference>
<proteinExistence type="predicted"/>
<dbReference type="InterPro" id="IPR008906">
    <property type="entry name" value="HATC_C_dom"/>
</dbReference>
<evidence type="ECO:0000256" key="3">
    <source>
        <dbReference type="ARBA" id="ARBA00022771"/>
    </source>
</evidence>
<dbReference type="PANTHER" id="PTHR46481:SF10">
    <property type="entry name" value="ZINC FINGER BED DOMAIN-CONTAINING PROTEIN 39"/>
    <property type="match status" value="1"/>
</dbReference>
<keyword evidence="2" id="KW-0479">Metal-binding</keyword>
<dbReference type="Proteomes" id="UP001292094">
    <property type="component" value="Unassembled WGS sequence"/>
</dbReference>
<comment type="subcellular location">
    <subcellularLocation>
        <location evidence="1">Nucleus</location>
    </subcellularLocation>
</comment>
<dbReference type="GO" id="GO:0008270">
    <property type="term" value="F:zinc ion binding"/>
    <property type="evidence" value="ECO:0007669"/>
    <property type="project" value="UniProtKB-KW"/>
</dbReference>
<dbReference type="EMBL" id="JAWZYT010000598">
    <property type="protein sequence ID" value="KAK4321351.1"/>
    <property type="molecule type" value="Genomic_DNA"/>
</dbReference>
<evidence type="ECO:0000256" key="4">
    <source>
        <dbReference type="ARBA" id="ARBA00022833"/>
    </source>
</evidence>
<keyword evidence="9" id="KW-1185">Reference proteome</keyword>